<dbReference type="AlphaFoldDB" id="A0A849BFY1"/>
<reference evidence="1 2" key="1">
    <citation type="submission" date="2020-05" db="EMBL/GenBank/DDBJ databases">
        <title>MicrobeNet Type strains.</title>
        <authorList>
            <person name="Nicholson A.C."/>
        </authorList>
    </citation>
    <scope>NUCLEOTIDE SEQUENCE [LARGE SCALE GENOMIC DNA]</scope>
    <source>
        <strain evidence="1 2">JCM 14547</strain>
    </source>
</reference>
<sequence length="428" mass="45446">MRIVAVTATAALLAAGCGGGSGSGDGAEGGDVSLVMTFWGNDDRAQRYDQALRAYEEANPGVTVQETFVDYPSYWPARATEAAGRSLPDVMLMDLSYLREFGANGQLLDVSTLSGDEAIDLSGMSDSLIPSGQVDGAQVGVPVGTNAFALFTDAAAVEATGVPAPEQPTWDEYNDYVAAVAAAGATDAEGQALFGSGDYTGIFWIFIHWLNQQGVEPFTEDGELGFTQDDVAEWWGSVEDLRGGGGFISPERVNQLTPLSIFDAGETTTEQSWDNFLAGYVSNNPDGEHSLQPIPSDDPADPGLFLKPSMLYSIGANTEHPAEAAALVDYLVNDPAAGEAFGTSQGLRASSYQRDAMELEGVDAQVAEYEESIEPLLQDSPPPPVRGFGTLEARFLEINENLNYGTLSVDEAAEQWYGEAQQTLADNQ</sequence>
<gene>
    <name evidence="1" type="ORF">HLB09_02570</name>
</gene>
<name>A0A849BFY1_9ACTN</name>
<comment type="caution">
    <text evidence="1">The sequence shown here is derived from an EMBL/GenBank/DDBJ whole genome shotgun (WGS) entry which is preliminary data.</text>
</comment>
<dbReference type="Gene3D" id="3.40.190.10">
    <property type="entry name" value="Periplasmic binding protein-like II"/>
    <property type="match status" value="2"/>
</dbReference>
<accession>A0A849BFY1</accession>
<proteinExistence type="predicted"/>
<dbReference type="InterPro" id="IPR050490">
    <property type="entry name" value="Bact_solute-bd_prot1"/>
</dbReference>
<dbReference type="PANTHER" id="PTHR43649">
    <property type="entry name" value="ARABINOSE-BINDING PROTEIN-RELATED"/>
    <property type="match status" value="1"/>
</dbReference>
<dbReference type="Pfam" id="PF13416">
    <property type="entry name" value="SBP_bac_8"/>
    <property type="match status" value="1"/>
</dbReference>
<dbReference type="EMBL" id="JABEMA010000015">
    <property type="protein sequence ID" value="NNH21989.1"/>
    <property type="molecule type" value="Genomic_DNA"/>
</dbReference>
<organism evidence="1 2">
    <name type="scientific">Pseudokineococcus marinus</name>
    <dbReference type="NCBI Taxonomy" id="351215"/>
    <lineage>
        <taxon>Bacteria</taxon>
        <taxon>Bacillati</taxon>
        <taxon>Actinomycetota</taxon>
        <taxon>Actinomycetes</taxon>
        <taxon>Kineosporiales</taxon>
        <taxon>Kineosporiaceae</taxon>
        <taxon>Pseudokineococcus</taxon>
    </lineage>
</organism>
<evidence type="ECO:0000313" key="1">
    <source>
        <dbReference type="EMBL" id="NNH21989.1"/>
    </source>
</evidence>
<dbReference type="PROSITE" id="PS51257">
    <property type="entry name" value="PROKAR_LIPOPROTEIN"/>
    <property type="match status" value="1"/>
</dbReference>
<evidence type="ECO:0000313" key="2">
    <source>
        <dbReference type="Proteomes" id="UP000555552"/>
    </source>
</evidence>
<dbReference type="Proteomes" id="UP000555552">
    <property type="component" value="Unassembled WGS sequence"/>
</dbReference>
<dbReference type="SUPFAM" id="SSF53850">
    <property type="entry name" value="Periplasmic binding protein-like II"/>
    <property type="match status" value="1"/>
</dbReference>
<keyword evidence="2" id="KW-1185">Reference proteome</keyword>
<dbReference type="PANTHER" id="PTHR43649:SF30">
    <property type="entry name" value="ABC TRANSPORTER SUBSTRATE-BINDING PROTEIN"/>
    <property type="match status" value="1"/>
</dbReference>
<dbReference type="RefSeq" id="WP_171201846.1">
    <property type="nucleotide sequence ID" value="NZ_BAAANP010000014.1"/>
</dbReference>
<protein>
    <submittedName>
        <fullName evidence="1">Extracellular solute-binding protein</fullName>
    </submittedName>
</protein>
<dbReference type="InterPro" id="IPR006059">
    <property type="entry name" value="SBP"/>
</dbReference>